<comment type="function">
    <text evidence="1">Cell wall formation. Catalyzes epimerization of the terminal L-glutamate in UDP-N-acetyl-alpha-D-muramoyl-L-alanyl-L-glutamate.</text>
</comment>
<protein>
    <recommendedName>
        <fullName evidence="1">UDP-N-acetyl-alpha-D-muramoyl-L-alanyl-L-glutamate epimerase</fullName>
        <ecNumber evidence="1">5.1.1.23</ecNumber>
    </recommendedName>
    <alternativeName>
        <fullName evidence="1">UDP-MurNAc-L-Ala-L-Glu epimerase</fullName>
    </alternativeName>
</protein>
<gene>
    <name evidence="1" type="primary">murL</name>
    <name evidence="4" type="ORF">M595_3707</name>
</gene>
<dbReference type="RefSeq" id="WP_023067414.1">
    <property type="nucleotide sequence ID" value="NZ_AUZM01000038.1"/>
</dbReference>
<dbReference type="GO" id="GO:0008360">
    <property type="term" value="P:regulation of cell shape"/>
    <property type="evidence" value="ECO:0007669"/>
    <property type="project" value="UniProtKB-KW"/>
</dbReference>
<comment type="catalytic activity">
    <reaction evidence="1">
        <text>UDP-N-acetyl-alpha-D-muramoyl-L-alanyl-L-glutamate + ATP + H2O = UDP-N-acetyl-alpha-D-muramoyl-L-alanyl-D-glutamate + AMP + diphosphate + H(+)</text>
        <dbReference type="Rhea" id="RHEA:58812"/>
        <dbReference type="ChEBI" id="CHEBI:15377"/>
        <dbReference type="ChEBI" id="CHEBI:15378"/>
        <dbReference type="ChEBI" id="CHEBI:30616"/>
        <dbReference type="ChEBI" id="CHEBI:33019"/>
        <dbReference type="ChEBI" id="CHEBI:83900"/>
        <dbReference type="ChEBI" id="CHEBI:142725"/>
        <dbReference type="ChEBI" id="CHEBI:456215"/>
        <dbReference type="EC" id="5.1.1.23"/>
    </reaction>
</comment>
<keyword evidence="1" id="KW-0413">Isomerase</keyword>
<keyword evidence="1" id="KW-0132">Cell division</keyword>
<sequence>MQIETVKILTVKIQDHHLEILYGIDEFQFSTKIFYHDVSLDFLIQRYSAETIHRFVAYIALFEGMKFCSLYPKKFDISVIAEWLSPQTPKLFNQIYRGVFAQNLYENQMTNYSGAVLVYNQDLTEKKPLKIRGENPTVLAGCGGGKDSFLAMKLLEDSNLTFASMQYSHSVYGKADLQHKLIDNVLQHVQPINAHKISIFDDFVDYPFVQLYCPHLSGITVPETPVSIFESLILMLNFDYQYLSLAHEKSANTGNLFSAELGQEVNHQWGKGYEAERIINQFIRDNLLDNFTYFSILQPLYDYRIFKNLSRYPEVLPSLHSCNIQKPWCKKCPKCAYVWLGLMANFEPNVVDAVFQNNLFDDPDLLPIFRQMLGLAEHTPFECIGEINESRLAMKKCLEKGLSGLAMDVFVREVLSDLTIDWQTLEDKYNRVYESEHAIPDNIFQGIVNQL</sequence>
<dbReference type="HAMAP" id="MF_02209">
    <property type="entry name" value="MurL"/>
    <property type="match status" value="1"/>
</dbReference>
<dbReference type="EMBL" id="AUZM01000038">
    <property type="protein sequence ID" value="ERT06310.1"/>
    <property type="molecule type" value="Genomic_DNA"/>
</dbReference>
<accession>U7QGV4</accession>
<dbReference type="InterPro" id="IPR058740">
    <property type="entry name" value="MurL_N"/>
</dbReference>
<proteinExistence type="inferred from homology"/>
<dbReference type="GO" id="GO:0016855">
    <property type="term" value="F:racemase and epimerase activity, acting on amino acids and derivatives"/>
    <property type="evidence" value="ECO:0007669"/>
    <property type="project" value="UniProtKB-UniRule"/>
</dbReference>
<feature type="domain" description="MurL N-terminal" evidence="3">
    <location>
        <begin position="224"/>
        <end position="296"/>
    </location>
</feature>
<feature type="domain" description="MurL C-terminal" evidence="2">
    <location>
        <begin position="325"/>
        <end position="399"/>
    </location>
</feature>
<dbReference type="OrthoDB" id="9768152at2"/>
<keyword evidence="1" id="KW-0961">Cell wall biogenesis/degradation</keyword>
<dbReference type="EC" id="5.1.1.23" evidence="1"/>
<dbReference type="AlphaFoldDB" id="U7QGV4"/>
<evidence type="ECO:0000259" key="2">
    <source>
        <dbReference type="Pfam" id="PF26298"/>
    </source>
</evidence>
<dbReference type="GO" id="GO:0071555">
    <property type="term" value="P:cell wall organization"/>
    <property type="evidence" value="ECO:0007669"/>
    <property type="project" value="UniProtKB-KW"/>
</dbReference>
<organism evidence="4 5">
    <name type="scientific">Lyngbya aestuarii BL J</name>
    <dbReference type="NCBI Taxonomy" id="1348334"/>
    <lineage>
        <taxon>Bacteria</taxon>
        <taxon>Bacillati</taxon>
        <taxon>Cyanobacteriota</taxon>
        <taxon>Cyanophyceae</taxon>
        <taxon>Oscillatoriophycideae</taxon>
        <taxon>Oscillatoriales</taxon>
        <taxon>Microcoleaceae</taxon>
        <taxon>Lyngbya</taxon>
    </lineage>
</organism>
<comment type="caution">
    <text evidence="4">The sequence shown here is derived from an EMBL/GenBank/DDBJ whole genome shotgun (WGS) entry which is preliminary data.</text>
</comment>
<dbReference type="InterPro" id="IPR058741">
    <property type="entry name" value="MurL_C"/>
</dbReference>
<dbReference type="GO" id="GO:0005737">
    <property type="term" value="C:cytoplasm"/>
    <property type="evidence" value="ECO:0007669"/>
    <property type="project" value="UniProtKB-UniRule"/>
</dbReference>
<evidence type="ECO:0000313" key="5">
    <source>
        <dbReference type="Proteomes" id="UP000017127"/>
    </source>
</evidence>
<dbReference type="Proteomes" id="UP000017127">
    <property type="component" value="Unassembled WGS sequence"/>
</dbReference>
<evidence type="ECO:0000259" key="3">
    <source>
        <dbReference type="Pfam" id="PF26299"/>
    </source>
</evidence>
<keyword evidence="1" id="KW-0573">Peptidoglycan synthesis</keyword>
<keyword evidence="1" id="KW-0131">Cell cycle</keyword>
<dbReference type="UniPathway" id="UPA00219"/>
<keyword evidence="5" id="KW-1185">Reference proteome</keyword>
<evidence type="ECO:0000313" key="4">
    <source>
        <dbReference type="EMBL" id="ERT06310.1"/>
    </source>
</evidence>
<reference evidence="4 5" key="1">
    <citation type="journal article" date="2013" name="Front. Microbiol.">
        <title>Comparative genomic analyses of the cyanobacterium, Lyngbya aestuarii BL J, a powerful hydrogen producer.</title>
        <authorList>
            <person name="Kothari A."/>
            <person name="Vaughn M."/>
            <person name="Garcia-Pichel F."/>
        </authorList>
    </citation>
    <scope>NUCLEOTIDE SEQUENCE [LARGE SCALE GENOMIC DNA]</scope>
    <source>
        <strain evidence="4 5">BL J</strain>
    </source>
</reference>
<keyword evidence="1" id="KW-0133">Cell shape</keyword>
<dbReference type="GO" id="GO:0009252">
    <property type="term" value="P:peptidoglycan biosynthetic process"/>
    <property type="evidence" value="ECO:0007669"/>
    <property type="project" value="UniProtKB-UniRule"/>
</dbReference>
<dbReference type="InterPro" id="IPR043689">
    <property type="entry name" value="MurL"/>
</dbReference>
<dbReference type="GO" id="GO:0051301">
    <property type="term" value="P:cell division"/>
    <property type="evidence" value="ECO:0007669"/>
    <property type="project" value="UniProtKB-KW"/>
</dbReference>
<dbReference type="Pfam" id="PF26299">
    <property type="entry name" value="MurL_N"/>
    <property type="match status" value="1"/>
</dbReference>
<dbReference type="PATRIC" id="fig|1348334.3.peg.3586"/>
<comment type="similarity">
    <text evidence="1">Belongs to the MurL family.</text>
</comment>
<dbReference type="Pfam" id="PF26298">
    <property type="entry name" value="MurL_epimerase_C"/>
    <property type="match status" value="1"/>
</dbReference>
<comment type="pathway">
    <text evidence="1">Cell wall biogenesis; peptidoglycan biosynthesis.</text>
</comment>
<name>U7QGV4_9CYAN</name>
<evidence type="ECO:0000256" key="1">
    <source>
        <dbReference type="HAMAP-Rule" id="MF_02209"/>
    </source>
</evidence>